<dbReference type="EMBL" id="QRDL01000013">
    <property type="protein sequence ID" value="REC98846.1"/>
    <property type="molecule type" value="Genomic_DNA"/>
</dbReference>
<sequence length="215" mass="23983">MRRQAVMTAQKCCDIKMILIRHAGIAAMDRVIAQISQTIDWEYLIALENSLTARGLIDMKVRAELDRHAHNLARRYLIKKARLKGDPFSTAEEEILDVLATTVVTLRRTRQLPHAIVKCLRADGLIGAVQRTLCYRPGMLPRSDLEQDGVPRTALEAIVNRHPIDFDADIVAASSLSAGQPNEDPFQAVSWTGQLSEHRTVNGTPYPRNECASFA</sequence>
<evidence type="ECO:0000313" key="2">
    <source>
        <dbReference type="Proteomes" id="UP000256988"/>
    </source>
</evidence>
<dbReference type="AlphaFoldDB" id="A0A3D9E714"/>
<protein>
    <submittedName>
        <fullName evidence="1">Uncharacterized protein</fullName>
    </submittedName>
</protein>
<comment type="caution">
    <text evidence="1">The sequence shown here is derived from an EMBL/GenBank/DDBJ whole genome shotgun (WGS) entry which is preliminary data.</text>
</comment>
<name>A0A3D9E714_ECTOL</name>
<reference evidence="1 2" key="1">
    <citation type="submission" date="2018-07" db="EMBL/GenBank/DDBJ databases">
        <title>Genome sequencing of rice bacterial endophytes.</title>
        <authorList>
            <person name="Venturi V."/>
        </authorList>
    </citation>
    <scope>NUCLEOTIDE SEQUENCE [LARGE SCALE GENOMIC DNA]</scope>
    <source>
        <strain evidence="1 2">AG1002</strain>
    </source>
</reference>
<dbReference type="Proteomes" id="UP000256988">
    <property type="component" value="Unassembled WGS sequence"/>
</dbReference>
<gene>
    <name evidence="1" type="ORF">DFO60_4938</name>
</gene>
<organism evidence="1 2">
    <name type="scientific">Ectopseudomonas oleovorans</name>
    <name type="common">Pseudomonas oleovorans</name>
    <dbReference type="NCBI Taxonomy" id="301"/>
    <lineage>
        <taxon>Bacteria</taxon>
        <taxon>Pseudomonadati</taxon>
        <taxon>Pseudomonadota</taxon>
        <taxon>Gammaproteobacteria</taxon>
        <taxon>Pseudomonadales</taxon>
        <taxon>Pseudomonadaceae</taxon>
        <taxon>Ectopseudomonas</taxon>
    </lineage>
</organism>
<accession>A0A3D9E714</accession>
<proteinExistence type="predicted"/>
<evidence type="ECO:0000313" key="1">
    <source>
        <dbReference type="EMBL" id="REC98846.1"/>
    </source>
</evidence>